<dbReference type="OrthoDB" id="5429442at2759"/>
<dbReference type="GeneID" id="36543340"/>
<proteinExistence type="predicted"/>
<feature type="compositionally biased region" description="Polar residues" evidence="1">
    <location>
        <begin position="1"/>
        <end position="10"/>
    </location>
</feature>
<sequence length="558" mass="63176">MSSYASSSFEGNGAIQAQDEQSRRLQTSLRTQSGTFDQAVAVSQKSLNDALYYLFDQYEELRSIKVRSFVGELDATMQYSEISLPVNENNYSTVVFYCHFETGSLRLKDDEGKLGDNIDVADWRFAFDVDFGSIDVPSNTSEYQDLKKKLSHPGEYDIRRLFLDFKTNKINHFKEKLSDFNGHNWKDDDEKLKFVFLMSAWGNSDQSVMKDEKLSTLGYAISTNRPQSVNPLGPTFPPTSLKHQHYKYLAPGKDTPEVGLEKGGNNMLLYLEMTQNRSFPQEDILTYSGNFCAANMEATTCISHDNFWDAYLLRNTALDGSELPGLLREFNYQLYAWQGDLELTVGNDGSYELDWSFGIGHNSPEAPKNSASHYAWTRTSATNWDFKWPPPQSHADWTSPAETVNKLSINPGDNKILIGGYSKLWIKLHHWFIGSEDWHEGSVTVTWNTEIEMKSVKEGGLEMQLKMPTNPKDLFKIDYTPKSVFSSSKEGPGMVVPDLKSAAEDAITKVDFNTVTTTLQNSLKSSARFVLPGGRVFHYKDPIFNDNGDLLVEGFYKN</sequence>
<evidence type="ECO:0000313" key="2">
    <source>
        <dbReference type="EMBL" id="PKY06357.1"/>
    </source>
</evidence>
<reference evidence="2" key="1">
    <citation type="submission" date="2016-12" db="EMBL/GenBank/DDBJ databases">
        <title>The genomes of Aspergillus section Nigri reveals drivers in fungal speciation.</title>
        <authorList>
            <consortium name="DOE Joint Genome Institute"/>
            <person name="Vesth T.C."/>
            <person name="Nybo J."/>
            <person name="Theobald S."/>
            <person name="Brandl J."/>
            <person name="Frisvad J.C."/>
            <person name="Nielsen K.F."/>
            <person name="Lyhne E.K."/>
            <person name="Kogle M.E."/>
            <person name="Kuo A."/>
            <person name="Riley R."/>
            <person name="Clum A."/>
            <person name="Nolan M."/>
            <person name="Lipzen A."/>
            <person name="Salamov A."/>
            <person name="Henrissat B."/>
            <person name="Wiebenga A."/>
            <person name="De vries R.P."/>
            <person name="Grigoriev I.V."/>
            <person name="Mortensen U.H."/>
            <person name="Andersen M.R."/>
            <person name="Baker S.E."/>
        </authorList>
    </citation>
    <scope>NUCLEOTIDE SEQUENCE</scope>
    <source>
        <strain evidence="2">IBT 28561</strain>
    </source>
</reference>
<organism evidence="2 3">
    <name type="scientific">Aspergillus campestris (strain IBT 28561)</name>
    <dbReference type="NCBI Taxonomy" id="1392248"/>
    <lineage>
        <taxon>Eukaryota</taxon>
        <taxon>Fungi</taxon>
        <taxon>Dikarya</taxon>
        <taxon>Ascomycota</taxon>
        <taxon>Pezizomycotina</taxon>
        <taxon>Eurotiomycetes</taxon>
        <taxon>Eurotiomycetidae</taxon>
        <taxon>Eurotiales</taxon>
        <taxon>Aspergillaceae</taxon>
        <taxon>Aspergillus</taxon>
        <taxon>Aspergillus subgen. Circumdati</taxon>
    </lineage>
</organism>
<dbReference type="VEuPathDB" id="FungiDB:P168DRAFT_279802"/>
<dbReference type="AlphaFoldDB" id="A0A2I1D921"/>
<protein>
    <submittedName>
        <fullName evidence="2">Uncharacterized protein</fullName>
    </submittedName>
</protein>
<dbReference type="EMBL" id="MSFM01000003">
    <property type="protein sequence ID" value="PKY06357.1"/>
    <property type="molecule type" value="Genomic_DNA"/>
</dbReference>
<evidence type="ECO:0000313" key="3">
    <source>
        <dbReference type="Proteomes" id="UP000234254"/>
    </source>
</evidence>
<dbReference type="RefSeq" id="XP_024694951.1">
    <property type="nucleotide sequence ID" value="XM_024835816.1"/>
</dbReference>
<accession>A0A2I1D921</accession>
<gene>
    <name evidence="2" type="ORF">P168DRAFT_279802</name>
</gene>
<feature type="region of interest" description="Disordered" evidence="1">
    <location>
        <begin position="1"/>
        <end position="27"/>
    </location>
</feature>
<evidence type="ECO:0000256" key="1">
    <source>
        <dbReference type="SAM" id="MobiDB-lite"/>
    </source>
</evidence>
<keyword evidence="3" id="KW-1185">Reference proteome</keyword>
<name>A0A2I1D921_ASPC2</name>
<comment type="caution">
    <text evidence="2">The sequence shown here is derived from an EMBL/GenBank/DDBJ whole genome shotgun (WGS) entry which is preliminary data.</text>
</comment>
<dbReference type="Proteomes" id="UP000234254">
    <property type="component" value="Unassembled WGS sequence"/>
</dbReference>